<evidence type="ECO:0000313" key="3">
    <source>
        <dbReference type="EMBL" id="CCC49979.1"/>
    </source>
</evidence>
<feature type="region of interest" description="Disordered" evidence="2">
    <location>
        <begin position="1"/>
        <end position="30"/>
    </location>
</feature>
<feature type="coiled-coil region" evidence="1">
    <location>
        <begin position="287"/>
        <end position="335"/>
    </location>
</feature>
<feature type="coiled-coil region" evidence="1">
    <location>
        <begin position="417"/>
        <end position="451"/>
    </location>
</feature>
<organism evidence="3">
    <name type="scientific">Trypanosoma vivax (strain Y486)</name>
    <dbReference type="NCBI Taxonomy" id="1055687"/>
    <lineage>
        <taxon>Eukaryota</taxon>
        <taxon>Discoba</taxon>
        <taxon>Euglenozoa</taxon>
        <taxon>Kinetoplastea</taxon>
        <taxon>Metakinetoplastina</taxon>
        <taxon>Trypanosomatida</taxon>
        <taxon>Trypanosomatidae</taxon>
        <taxon>Trypanosoma</taxon>
        <taxon>Duttonella</taxon>
    </lineage>
</organism>
<dbReference type="AlphaFoldDB" id="G0U1M2"/>
<reference evidence="3" key="1">
    <citation type="journal article" date="2012" name="Proc. Natl. Acad. Sci. U.S.A.">
        <title>Antigenic diversity is generated by distinct evolutionary mechanisms in African trypanosome species.</title>
        <authorList>
            <person name="Jackson A.P."/>
            <person name="Berry A."/>
            <person name="Aslett M."/>
            <person name="Allison H.C."/>
            <person name="Burton P."/>
            <person name="Vavrova-Anderson J."/>
            <person name="Brown R."/>
            <person name="Browne H."/>
            <person name="Corton N."/>
            <person name="Hauser H."/>
            <person name="Gamble J."/>
            <person name="Gilderthorp R."/>
            <person name="Marcello L."/>
            <person name="McQuillan J."/>
            <person name="Otto T.D."/>
            <person name="Quail M.A."/>
            <person name="Sanders M.J."/>
            <person name="van Tonder A."/>
            <person name="Ginger M.L."/>
            <person name="Field M.C."/>
            <person name="Barry J.D."/>
            <person name="Hertz-Fowler C."/>
            <person name="Berriman M."/>
        </authorList>
    </citation>
    <scope>NUCLEOTIDE SEQUENCE</scope>
    <source>
        <strain evidence="3">Y486</strain>
    </source>
</reference>
<feature type="coiled-coil region" evidence="1">
    <location>
        <begin position="58"/>
        <end position="201"/>
    </location>
</feature>
<evidence type="ECO:0000256" key="2">
    <source>
        <dbReference type="SAM" id="MobiDB-lite"/>
    </source>
</evidence>
<accession>G0U1M2</accession>
<proteinExistence type="predicted"/>
<name>G0U1M2_TRYVY</name>
<sequence length="939" mass="105010">MDAELMDSISDSTADTKEQVVEPTPPTEIGDAEVGRAIHMAGENMCLGEGSLYLQDIVDELKHQLLSERSERQALVAELNDSRANLARAKDLLDEQKRENRKISLQLSAVTAERDELEIKMGDAWHSMAVLEEGACNGKAVNQSLREEIEREKREREAQEVLVRTMAAQLEVLERRLADCASAEEQQRRNNEEQLRHLHEEAQCISHLVDCLAAWLATDQSVGEGGLNVGPQLELLQLQGLTDEREEGGDIPDVAHGAVDSGLNVSHAHEPLSKLGTSVFVPVRRALRYLRQQIEQQKEEKHALQRECRLLEVHIAALKEDLQKMGCESDDMRERLLKCESYQARTLETLKGVRQECEADSALAAGARRRIALLLCCVDDWGVIEQYTSDNIQELKRLSSAFEESQQAHRLYVKRREDEVDRMMDVHQREVDELQQQLEQARHECERYKRAATSSTLASTSHVSTVANDASAFHIERERDLFRAKYQELLHYVENELEPLSAEQARIIKEEKQKGEGLARANDSLRLELKLTGVSSSNSAQCDSGRWSVSEALILVLRVLSGVVADLREMAQQRLALSRYVMRSEGGTTSLNLRDDMRHMCLLLRFRRAVVAVLAANRLLAVQRTMWRSGSAGDVIIPCRLATPIASGCRGRIRLPQETCCIVRRGVVRLPFLTHQVDSESGCGSGEDMFSQHLEADGRAVFVTEQDVQQVLQRLPVPCGGVEETASQGQVLQGLIDSLMGLVVVPAALRRSANAQTSLWQRLAKGLRVANGAPTADSSTTGERRCRFHTQPSPSQYDNHNRSRRVNPHKHASGPDVSTSCPAAHWGNYRCSTALARNALPRHLRPSSFLEIDAIQKESSHIVHNSYPVPQCTGYASVNTSYLEDALRQSLLREEQQSASMLYAQSDSSFTSHVLSAIQALDQHVLNALERRPGLERRV</sequence>
<dbReference type="VEuPathDB" id="TriTrypDB:TvY486_0805860"/>
<feature type="compositionally biased region" description="Basic residues" evidence="2">
    <location>
        <begin position="802"/>
        <end position="812"/>
    </location>
</feature>
<protein>
    <submittedName>
        <fullName evidence="3">Uncharacterized protein</fullName>
    </submittedName>
</protein>
<evidence type="ECO:0000256" key="1">
    <source>
        <dbReference type="SAM" id="Coils"/>
    </source>
</evidence>
<feature type="region of interest" description="Disordered" evidence="2">
    <location>
        <begin position="771"/>
        <end position="818"/>
    </location>
</feature>
<dbReference type="EMBL" id="HE573024">
    <property type="protein sequence ID" value="CCC49979.1"/>
    <property type="molecule type" value="Genomic_DNA"/>
</dbReference>
<gene>
    <name evidence="3" type="ORF">TVY486_0805860</name>
</gene>
<keyword evidence="1" id="KW-0175">Coiled coil</keyword>